<proteinExistence type="predicted"/>
<evidence type="ECO:0000313" key="2">
    <source>
        <dbReference type="EMBL" id="QES45455.1"/>
    </source>
</evidence>
<sequence length="89" mass="9490">MLLVFPGVVPNTPGHLGSLVETALCWSAPSAEPPHRRRRRGCRGRRRVARCGRRRRRPPCGDGCGNGCGNGAPPPTPAGAERRGRTTAP</sequence>
<protein>
    <submittedName>
        <fullName evidence="2">Uncharacterized protein</fullName>
    </submittedName>
</protein>
<name>A0A5P2CRG3_STRVZ</name>
<evidence type="ECO:0000313" key="3">
    <source>
        <dbReference type="Proteomes" id="UP000324015"/>
    </source>
</evidence>
<feature type="region of interest" description="Disordered" evidence="1">
    <location>
        <begin position="54"/>
        <end position="89"/>
    </location>
</feature>
<reference evidence="2 3" key="1">
    <citation type="submission" date="2018-05" db="EMBL/GenBank/DDBJ databases">
        <title>Streptomyces venezuelae.</title>
        <authorList>
            <person name="Kim W."/>
            <person name="Lee N."/>
            <person name="Cho B.-K."/>
        </authorList>
    </citation>
    <scope>NUCLEOTIDE SEQUENCE [LARGE SCALE GENOMIC DNA]</scope>
    <source>
        <strain evidence="2 3">ATCC 14585</strain>
    </source>
</reference>
<gene>
    <name evidence="2" type="ORF">DEJ49_34675</name>
</gene>
<accession>A0A5P2CRG3</accession>
<dbReference type="Proteomes" id="UP000324015">
    <property type="component" value="Chromosome"/>
</dbReference>
<dbReference type="EMBL" id="CP029191">
    <property type="protein sequence ID" value="QES45455.1"/>
    <property type="molecule type" value="Genomic_DNA"/>
</dbReference>
<dbReference type="AlphaFoldDB" id="A0A5P2CRG3"/>
<evidence type="ECO:0000256" key="1">
    <source>
        <dbReference type="SAM" id="MobiDB-lite"/>
    </source>
</evidence>
<feature type="compositionally biased region" description="Basic and acidic residues" evidence="1">
    <location>
        <begin position="80"/>
        <end position="89"/>
    </location>
</feature>
<organism evidence="2 3">
    <name type="scientific">Streptomyces venezuelae</name>
    <dbReference type="NCBI Taxonomy" id="54571"/>
    <lineage>
        <taxon>Bacteria</taxon>
        <taxon>Bacillati</taxon>
        <taxon>Actinomycetota</taxon>
        <taxon>Actinomycetes</taxon>
        <taxon>Kitasatosporales</taxon>
        <taxon>Streptomycetaceae</taxon>
        <taxon>Streptomyces</taxon>
    </lineage>
</organism>